<dbReference type="Proteomes" id="UP000236723">
    <property type="component" value="Unassembled WGS sequence"/>
</dbReference>
<gene>
    <name evidence="1" type="ORF">SAMN04489712_10450</name>
</gene>
<sequence>MDEDETAGRRRIRANPEAATTFRRTVNLIG</sequence>
<keyword evidence="2" id="KW-1185">Reference proteome</keyword>
<organism evidence="1 2">
    <name type="scientific">Thermomonospora echinospora</name>
    <dbReference type="NCBI Taxonomy" id="1992"/>
    <lineage>
        <taxon>Bacteria</taxon>
        <taxon>Bacillati</taxon>
        <taxon>Actinomycetota</taxon>
        <taxon>Actinomycetes</taxon>
        <taxon>Streptosporangiales</taxon>
        <taxon>Thermomonosporaceae</taxon>
        <taxon>Thermomonospora</taxon>
    </lineage>
</organism>
<proteinExistence type="predicted"/>
<name>A0A1H5YL05_9ACTN</name>
<accession>A0A1H5YL05</accession>
<dbReference type="EMBL" id="FNVO01000004">
    <property type="protein sequence ID" value="SEG24275.1"/>
    <property type="molecule type" value="Genomic_DNA"/>
</dbReference>
<reference evidence="2" key="1">
    <citation type="submission" date="2016-10" db="EMBL/GenBank/DDBJ databases">
        <authorList>
            <person name="Varghese N."/>
            <person name="Submissions S."/>
        </authorList>
    </citation>
    <scope>NUCLEOTIDE SEQUENCE [LARGE SCALE GENOMIC DNA]</scope>
    <source>
        <strain evidence="2">DSM 43163</strain>
    </source>
</reference>
<evidence type="ECO:0000313" key="2">
    <source>
        <dbReference type="Proteomes" id="UP000236723"/>
    </source>
</evidence>
<dbReference type="AlphaFoldDB" id="A0A1H5YL05"/>
<protein>
    <submittedName>
        <fullName evidence="1">Uncharacterized protein</fullName>
    </submittedName>
</protein>
<evidence type="ECO:0000313" key="1">
    <source>
        <dbReference type="EMBL" id="SEG24275.1"/>
    </source>
</evidence>